<dbReference type="AlphaFoldDB" id="A0A0G0C7L7"/>
<protein>
    <submittedName>
        <fullName evidence="1">Uncharacterized protein</fullName>
    </submittedName>
</protein>
<dbReference type="EMBL" id="LBOZ01000005">
    <property type="protein sequence ID" value="KKP47240.1"/>
    <property type="molecule type" value="Genomic_DNA"/>
</dbReference>
<comment type="caution">
    <text evidence="1">The sequence shown here is derived from an EMBL/GenBank/DDBJ whole genome shotgun (WGS) entry which is preliminary data.</text>
</comment>
<organism evidence="1 2">
    <name type="scientific">Candidatus Woesebacteria bacterium GW2011_GWA2_33_28</name>
    <dbReference type="NCBI Taxonomy" id="1618561"/>
    <lineage>
        <taxon>Bacteria</taxon>
        <taxon>Candidatus Woeseibacteriota</taxon>
    </lineage>
</organism>
<evidence type="ECO:0000313" key="1">
    <source>
        <dbReference type="EMBL" id="KKP47240.1"/>
    </source>
</evidence>
<accession>A0A0G0C7L7</accession>
<sequence>MKIVILDDENKVVKETANNLKPEDIALVGISMFRGAEEMGNTNKIEEILDTFRAATRELTERSFVKGPENQF</sequence>
<name>A0A0G0C7L7_9BACT</name>
<evidence type="ECO:0000313" key="2">
    <source>
        <dbReference type="Proteomes" id="UP000033995"/>
    </source>
</evidence>
<dbReference type="Proteomes" id="UP000033995">
    <property type="component" value="Unassembled WGS sequence"/>
</dbReference>
<proteinExistence type="predicted"/>
<reference evidence="1 2" key="1">
    <citation type="journal article" date="2015" name="Nature">
        <title>rRNA introns, odd ribosomes, and small enigmatic genomes across a large radiation of phyla.</title>
        <authorList>
            <person name="Brown C.T."/>
            <person name="Hug L.A."/>
            <person name="Thomas B.C."/>
            <person name="Sharon I."/>
            <person name="Castelle C.J."/>
            <person name="Singh A."/>
            <person name="Wilkins M.J."/>
            <person name="Williams K.H."/>
            <person name="Banfield J.F."/>
        </authorList>
    </citation>
    <scope>NUCLEOTIDE SEQUENCE [LARGE SCALE GENOMIC DNA]</scope>
</reference>
<gene>
    <name evidence="1" type="ORF">UR38_C0005G0053</name>
</gene>